<gene>
    <name evidence="1" type="ORF">Tci_929731</name>
</gene>
<accession>A0A699XCE7</accession>
<name>A0A699XCE7_TANCI</name>
<evidence type="ECO:0000313" key="1">
    <source>
        <dbReference type="EMBL" id="GFD57762.1"/>
    </source>
</evidence>
<evidence type="ECO:0008006" key="2">
    <source>
        <dbReference type="Google" id="ProtNLM"/>
    </source>
</evidence>
<proteinExistence type="predicted"/>
<comment type="caution">
    <text evidence="1">The sequence shown here is derived from an EMBL/GenBank/DDBJ whole genome shotgun (WGS) entry which is preliminary data.</text>
</comment>
<dbReference type="EMBL" id="BKCJ011844652">
    <property type="protein sequence ID" value="GFD57762.1"/>
    <property type="molecule type" value="Genomic_DNA"/>
</dbReference>
<feature type="non-terminal residue" evidence="1">
    <location>
        <position position="1"/>
    </location>
</feature>
<reference evidence="1" key="1">
    <citation type="journal article" date="2019" name="Sci. Rep.">
        <title>Draft genome of Tanacetum cinerariifolium, the natural source of mosquito coil.</title>
        <authorList>
            <person name="Yamashiro T."/>
            <person name="Shiraishi A."/>
            <person name="Satake H."/>
            <person name="Nakayama K."/>
        </authorList>
    </citation>
    <scope>NUCLEOTIDE SEQUENCE</scope>
</reference>
<protein>
    <recommendedName>
        <fullName evidence="2">Gag-Pol polyprotein</fullName>
    </recommendedName>
</protein>
<sequence length="52" mass="5965">RDVAYLQAQLLIAQKKEARIQLQAEEFDLMAIVGDLDEIEYVNVNCILMVNL</sequence>
<dbReference type="AlphaFoldDB" id="A0A699XCE7"/>
<organism evidence="1">
    <name type="scientific">Tanacetum cinerariifolium</name>
    <name type="common">Dalmatian daisy</name>
    <name type="synonym">Chrysanthemum cinerariifolium</name>
    <dbReference type="NCBI Taxonomy" id="118510"/>
    <lineage>
        <taxon>Eukaryota</taxon>
        <taxon>Viridiplantae</taxon>
        <taxon>Streptophyta</taxon>
        <taxon>Embryophyta</taxon>
        <taxon>Tracheophyta</taxon>
        <taxon>Spermatophyta</taxon>
        <taxon>Magnoliopsida</taxon>
        <taxon>eudicotyledons</taxon>
        <taxon>Gunneridae</taxon>
        <taxon>Pentapetalae</taxon>
        <taxon>asterids</taxon>
        <taxon>campanulids</taxon>
        <taxon>Asterales</taxon>
        <taxon>Asteraceae</taxon>
        <taxon>Asteroideae</taxon>
        <taxon>Anthemideae</taxon>
        <taxon>Anthemidinae</taxon>
        <taxon>Tanacetum</taxon>
    </lineage>
</organism>